<feature type="transmembrane region" description="Helical" evidence="1">
    <location>
        <begin position="17"/>
        <end position="37"/>
    </location>
</feature>
<dbReference type="EMBL" id="JABRWO010000008">
    <property type="protein sequence ID" value="MBA2115752.1"/>
    <property type="molecule type" value="Genomic_DNA"/>
</dbReference>
<comment type="caution">
    <text evidence="2">The sequence shown here is derived from an EMBL/GenBank/DDBJ whole genome shotgun (WGS) entry which is preliminary data.</text>
</comment>
<dbReference type="Proteomes" id="UP000551616">
    <property type="component" value="Unassembled WGS sequence"/>
</dbReference>
<keyword evidence="1" id="KW-0812">Transmembrane</keyword>
<accession>A0A7V8V6B3</accession>
<dbReference type="AlphaFoldDB" id="A0A7V8V6B3"/>
<keyword evidence="1" id="KW-1133">Transmembrane helix</keyword>
<organism evidence="2 3">
    <name type="scientific">Bremerella alba</name>
    <dbReference type="NCBI Taxonomy" id="980252"/>
    <lineage>
        <taxon>Bacteria</taxon>
        <taxon>Pseudomonadati</taxon>
        <taxon>Planctomycetota</taxon>
        <taxon>Planctomycetia</taxon>
        <taxon>Pirellulales</taxon>
        <taxon>Pirellulaceae</taxon>
        <taxon>Bremerella</taxon>
    </lineage>
</organism>
<reference evidence="2 3" key="1">
    <citation type="submission" date="2020-05" db="EMBL/GenBank/DDBJ databases">
        <title>Bremerella alba sp. nov., a novel planctomycete isolated from the surface of the macroalga Fucus spiralis.</title>
        <authorList>
            <person name="Godinho O."/>
            <person name="Botelho R."/>
            <person name="Albuquerque L."/>
            <person name="Wiegand S."/>
            <person name="Da Costa M.S."/>
            <person name="Lobo-Da-Cunha A."/>
            <person name="Jogler C."/>
            <person name="Lage O.M."/>
        </authorList>
    </citation>
    <scope>NUCLEOTIDE SEQUENCE [LARGE SCALE GENOMIC DNA]</scope>
    <source>
        <strain evidence="2 3">FF15</strain>
    </source>
</reference>
<evidence type="ECO:0000256" key="1">
    <source>
        <dbReference type="SAM" id="Phobius"/>
    </source>
</evidence>
<feature type="transmembrane region" description="Helical" evidence="1">
    <location>
        <begin position="130"/>
        <end position="152"/>
    </location>
</feature>
<keyword evidence="1" id="KW-0472">Membrane</keyword>
<protein>
    <submittedName>
        <fullName evidence="2">Uncharacterized protein</fullName>
    </submittedName>
</protein>
<evidence type="ECO:0000313" key="2">
    <source>
        <dbReference type="EMBL" id="MBA2115752.1"/>
    </source>
</evidence>
<dbReference type="RefSeq" id="WP_207397190.1">
    <property type="nucleotide sequence ID" value="NZ_JABRWO010000008.1"/>
</dbReference>
<evidence type="ECO:0000313" key="3">
    <source>
        <dbReference type="Proteomes" id="UP000551616"/>
    </source>
</evidence>
<keyword evidence="3" id="KW-1185">Reference proteome</keyword>
<feature type="transmembrane region" description="Helical" evidence="1">
    <location>
        <begin position="103"/>
        <end position="124"/>
    </location>
</feature>
<name>A0A7V8V6B3_9BACT</name>
<gene>
    <name evidence="2" type="ORF">HOV93_29370</name>
</gene>
<sequence>MDTEPELELVDERPRQFGLIHLLVLIAVLALASALLAPLFRTMTARQAVFALMILLVDMTVVAATFIFCSMLREKVLSVAGRRVGQTNVGMARSRALGRTATACNFFFMAIVYLANLILAILFAKQDFPWIVIISQVQVGIFTTILFLQLWWDRDFGAIEFFENGMAAVSFKYTPWDQIIVRPCKLYENGVNLHIQSGTKHSGATMMTVFVSQPLKQYLLKHHGEESQFHKKSPG</sequence>
<proteinExistence type="predicted"/>
<feature type="transmembrane region" description="Helical" evidence="1">
    <location>
        <begin position="49"/>
        <end position="72"/>
    </location>
</feature>